<feature type="transmembrane region" description="Helical" evidence="1">
    <location>
        <begin position="47"/>
        <end position="73"/>
    </location>
</feature>
<evidence type="ECO:0008006" key="4">
    <source>
        <dbReference type="Google" id="ProtNLM"/>
    </source>
</evidence>
<accession>A0A926F7T2</accession>
<proteinExistence type="predicted"/>
<dbReference type="EMBL" id="JACRTE010000005">
    <property type="protein sequence ID" value="MBC8596321.1"/>
    <property type="molecule type" value="Genomic_DNA"/>
</dbReference>
<evidence type="ECO:0000256" key="1">
    <source>
        <dbReference type="SAM" id="Phobius"/>
    </source>
</evidence>
<sequence>MNIKKANEKFCAPLDIDIQAVKRNVNAKLDFAYKERKSVTMKSKRKIALIAIAATFVLGISVFAASGIVSNWFSSSSSAPDYNSLPTAQQVTKDIGYKPVLIDTFENGYAFKNGSIVNNNLTDENGGSVEKFKSVSFDYEKNGDIVIFAQDKFNSEAELQGNVAETVNGVDIYYYSFANKTVPGDYKLTDADKKAEENGELVFSYGSPEVKIQNVQSVTWVKDGIQYQLLQLDGKLSADELTKMAEEVLNK</sequence>
<gene>
    <name evidence="2" type="ORF">H8706_05490</name>
</gene>
<keyword evidence="1" id="KW-1133">Transmembrane helix</keyword>
<protein>
    <recommendedName>
        <fullName evidence="4">DUF4367 domain-containing protein</fullName>
    </recommendedName>
</protein>
<name>A0A926F7T2_9FIRM</name>
<evidence type="ECO:0000313" key="3">
    <source>
        <dbReference type="Proteomes" id="UP000647416"/>
    </source>
</evidence>
<evidence type="ECO:0000313" key="2">
    <source>
        <dbReference type="EMBL" id="MBC8596321.1"/>
    </source>
</evidence>
<keyword evidence="3" id="KW-1185">Reference proteome</keyword>
<keyword evidence="1" id="KW-0472">Membrane</keyword>
<dbReference type="AlphaFoldDB" id="A0A926F7T2"/>
<comment type="caution">
    <text evidence="2">The sequence shown here is derived from an EMBL/GenBank/DDBJ whole genome shotgun (WGS) entry which is preliminary data.</text>
</comment>
<dbReference type="Proteomes" id="UP000647416">
    <property type="component" value="Unassembled WGS sequence"/>
</dbReference>
<organism evidence="2 3">
    <name type="scientific">Qingrenia yutianensis</name>
    <dbReference type="NCBI Taxonomy" id="2763676"/>
    <lineage>
        <taxon>Bacteria</taxon>
        <taxon>Bacillati</taxon>
        <taxon>Bacillota</taxon>
        <taxon>Clostridia</taxon>
        <taxon>Eubacteriales</taxon>
        <taxon>Oscillospiraceae</taxon>
        <taxon>Qingrenia</taxon>
    </lineage>
</organism>
<reference evidence="2" key="1">
    <citation type="submission" date="2020-08" db="EMBL/GenBank/DDBJ databases">
        <title>Genome public.</title>
        <authorList>
            <person name="Liu C."/>
            <person name="Sun Q."/>
        </authorList>
    </citation>
    <scope>NUCLEOTIDE SEQUENCE</scope>
    <source>
        <strain evidence="2">NSJ-50</strain>
    </source>
</reference>
<keyword evidence="1" id="KW-0812">Transmembrane</keyword>